<feature type="compositionally biased region" description="Pro residues" evidence="1">
    <location>
        <begin position="144"/>
        <end position="158"/>
    </location>
</feature>
<keyword evidence="3" id="KW-1185">Reference proteome</keyword>
<gene>
    <name evidence="2" type="ORF">PG994_008992</name>
</gene>
<proteinExistence type="predicted"/>
<reference evidence="2 3" key="1">
    <citation type="submission" date="2023-01" db="EMBL/GenBank/DDBJ databases">
        <title>Analysis of 21 Apiospora genomes using comparative genomics revels a genus with tremendous synthesis potential of carbohydrate active enzymes and secondary metabolites.</title>
        <authorList>
            <person name="Sorensen T."/>
        </authorList>
    </citation>
    <scope>NUCLEOTIDE SEQUENCE [LARGE SCALE GENOMIC DNA]</scope>
    <source>
        <strain evidence="2 3">CBS 135458</strain>
    </source>
</reference>
<comment type="caution">
    <text evidence="2">The sequence shown here is derived from an EMBL/GenBank/DDBJ whole genome shotgun (WGS) entry which is preliminary data.</text>
</comment>
<accession>A0ABR1UI07</accession>
<feature type="compositionally biased region" description="Low complexity" evidence="1">
    <location>
        <begin position="17"/>
        <end position="26"/>
    </location>
</feature>
<protein>
    <submittedName>
        <fullName evidence="2">Uncharacterized protein</fullName>
    </submittedName>
</protein>
<evidence type="ECO:0000313" key="3">
    <source>
        <dbReference type="Proteomes" id="UP001480595"/>
    </source>
</evidence>
<feature type="compositionally biased region" description="Basic residues" evidence="1">
    <location>
        <begin position="96"/>
        <end position="117"/>
    </location>
</feature>
<dbReference type="Proteomes" id="UP001480595">
    <property type="component" value="Unassembled WGS sequence"/>
</dbReference>
<feature type="compositionally biased region" description="Polar residues" evidence="1">
    <location>
        <begin position="46"/>
        <end position="62"/>
    </location>
</feature>
<feature type="compositionally biased region" description="Basic and acidic residues" evidence="1">
    <location>
        <begin position="183"/>
        <end position="197"/>
    </location>
</feature>
<organism evidence="2 3">
    <name type="scientific">Apiospora phragmitis</name>
    <dbReference type="NCBI Taxonomy" id="2905665"/>
    <lineage>
        <taxon>Eukaryota</taxon>
        <taxon>Fungi</taxon>
        <taxon>Dikarya</taxon>
        <taxon>Ascomycota</taxon>
        <taxon>Pezizomycotina</taxon>
        <taxon>Sordariomycetes</taxon>
        <taxon>Xylariomycetidae</taxon>
        <taxon>Amphisphaeriales</taxon>
        <taxon>Apiosporaceae</taxon>
        <taxon>Apiospora</taxon>
    </lineage>
</organism>
<dbReference type="EMBL" id="JAQQWL010000009">
    <property type="protein sequence ID" value="KAK8058544.1"/>
    <property type="molecule type" value="Genomic_DNA"/>
</dbReference>
<feature type="region of interest" description="Disordered" evidence="1">
    <location>
        <begin position="1"/>
        <end position="161"/>
    </location>
</feature>
<dbReference type="RefSeq" id="XP_066713990.1">
    <property type="nucleotide sequence ID" value="XM_066860401.1"/>
</dbReference>
<dbReference type="GeneID" id="92093464"/>
<feature type="region of interest" description="Disordered" evidence="1">
    <location>
        <begin position="183"/>
        <end position="214"/>
    </location>
</feature>
<name>A0ABR1UI07_9PEZI</name>
<feature type="compositionally biased region" description="Low complexity" evidence="1">
    <location>
        <begin position="200"/>
        <end position="213"/>
    </location>
</feature>
<evidence type="ECO:0000313" key="2">
    <source>
        <dbReference type="EMBL" id="KAK8058544.1"/>
    </source>
</evidence>
<sequence>MATKAGRGKDKVQVIVESESGSSDGRSSLDDSDSDSGLALSEEESTSTGPTQTSSITDSSSRFGRRDKRGRSHNRGHSRSKARGNIRGKSRDNKYKAKGRRASRSRSRRREASRSRHPTSLSRKPERFCDPFSSPRHTFETRLPSPPPPPPPPPPPVAPIYMQQQSPTIRAEKFEKMKDEAYLAGRADEKKKNRALDEMSSNSRSPRPSSRTRAGVRHFVPNIERPELRREKRREMTSITIVLTEEEAPNITTLAPTVHVPLSFPHLGPALIEPATPTIPAAGPMGIGTMIHTKTPTMKALTVSSWTSMTHRMGIMGTERAITRRIAMRCCGKGTPSSRGLSRA</sequence>
<evidence type="ECO:0000256" key="1">
    <source>
        <dbReference type="SAM" id="MobiDB-lite"/>
    </source>
</evidence>
<feature type="compositionally biased region" description="Basic residues" evidence="1">
    <location>
        <begin position="63"/>
        <end position="88"/>
    </location>
</feature>